<keyword evidence="5" id="KW-0862">Zinc</keyword>
<evidence type="ECO:0000256" key="3">
    <source>
        <dbReference type="ARBA" id="ARBA00022806"/>
    </source>
</evidence>
<dbReference type="PANTHER" id="PTHR45626:SF17">
    <property type="entry name" value="HELICASE-LIKE TRANSCRIPTION FACTOR"/>
    <property type="match status" value="1"/>
</dbReference>
<keyword evidence="9" id="KW-1185">Reference proteome</keyword>
<dbReference type="InterPro" id="IPR027417">
    <property type="entry name" value="P-loop_NTPase"/>
</dbReference>
<dbReference type="SUPFAM" id="SSF57850">
    <property type="entry name" value="RING/U-box"/>
    <property type="match status" value="1"/>
</dbReference>
<keyword evidence="5" id="KW-0479">Metal-binding</keyword>
<dbReference type="PANTHER" id="PTHR45626">
    <property type="entry name" value="TRANSCRIPTION TERMINATION FACTOR 2-RELATED"/>
    <property type="match status" value="1"/>
</dbReference>
<keyword evidence="6" id="KW-0175">Coiled coil</keyword>
<dbReference type="InterPro" id="IPR001650">
    <property type="entry name" value="Helicase_C-like"/>
</dbReference>
<proteinExistence type="predicted"/>
<dbReference type="Proteomes" id="UP000244773">
    <property type="component" value="Segment"/>
</dbReference>
<dbReference type="GO" id="GO:0008270">
    <property type="term" value="F:zinc ion binding"/>
    <property type="evidence" value="ECO:0007669"/>
    <property type="project" value="UniProtKB-KW"/>
</dbReference>
<evidence type="ECO:0000256" key="2">
    <source>
        <dbReference type="ARBA" id="ARBA00022801"/>
    </source>
</evidence>
<accession>A0A2P0VP17</accession>
<dbReference type="GO" id="GO:0004386">
    <property type="term" value="F:helicase activity"/>
    <property type="evidence" value="ECO:0007669"/>
    <property type="project" value="UniProtKB-KW"/>
</dbReference>
<evidence type="ECO:0000256" key="1">
    <source>
        <dbReference type="ARBA" id="ARBA00022741"/>
    </source>
</evidence>
<evidence type="ECO:0000259" key="7">
    <source>
        <dbReference type="PROSITE" id="PS50089"/>
    </source>
</evidence>
<dbReference type="InterPro" id="IPR013083">
    <property type="entry name" value="Znf_RING/FYVE/PHD"/>
</dbReference>
<dbReference type="GO" id="GO:0008094">
    <property type="term" value="F:ATP-dependent activity, acting on DNA"/>
    <property type="evidence" value="ECO:0007669"/>
    <property type="project" value="TreeGrafter"/>
</dbReference>
<dbReference type="Gene3D" id="3.40.50.300">
    <property type="entry name" value="P-loop containing nucleotide triphosphate hydrolases"/>
    <property type="match status" value="2"/>
</dbReference>
<protein>
    <submittedName>
        <fullName evidence="8">Putative helicase</fullName>
    </submittedName>
</protein>
<dbReference type="GO" id="GO:0005524">
    <property type="term" value="F:ATP binding"/>
    <property type="evidence" value="ECO:0007669"/>
    <property type="project" value="UniProtKB-KW"/>
</dbReference>
<dbReference type="InterPro" id="IPR050628">
    <property type="entry name" value="SNF2_RAD54_helicase_TF"/>
</dbReference>
<sequence>MEVQTIKSDYDAVPGDQHPLLMPHQRHTLKAMWDLEKCCQKISIDERGDLDTNIGIYGDKAGSGKSYVLAEMMLKSTFIPPAVDMKIPITGNINLTITESHTDVKVVPISILIVPHNIVSQWTSVLKHMTNNNESLYKIASKNADMDKIRATLMECREGNDTVKIIMSSASLFTSVMDELKNFKMKVARIVFDEADNIRFKNGIYHQHLYDHYIPIQLARFQWLVTASMQNLFSGYYIGGSVKVNHSNGTVVHSASHRYPMCNSTHIRDMFRCYSRASQEYYKKIIVVTDNAFVDESFNLDSPETFTVECTAPVHTRVLSGIAPREVMQRLNAGDLMNAIAWMRPERADTENNIISVAINHLNVELENAKSEHEYAMRRHYSSQEVADIARERILARVRRAQNNIENVRKRIQEVTMCPICYDNITAKTVLPCCNNSFCLACITTWLSRSTGRKCCPMCKSPTSISKFMVCCEPSEIPERDTNLYEAGGVEFDRNSEKIDNLKKLLRSIKDSPDGATRKILFFSDNEYANENVAEPAMREIGINFGLLKGNIHCTNKRIRDFRSDGKTQALLINCSHYGCGLDLSQATDLILYHKVNPRMDHQVVGRAQRPPRSDKLKVWRFLHVDEET</sequence>
<evidence type="ECO:0000256" key="4">
    <source>
        <dbReference type="ARBA" id="ARBA00022840"/>
    </source>
</evidence>
<keyword evidence="5" id="KW-0863">Zinc-finger</keyword>
<reference evidence="8" key="1">
    <citation type="journal article" date="2018" name="Virology">
        <title>A giant virus infecting green algae encodes key fermentation genes.</title>
        <authorList>
            <person name="Schvarcz C.R."/>
            <person name="Steward G.F."/>
        </authorList>
    </citation>
    <scope>NUCLEOTIDE SEQUENCE [LARGE SCALE GENOMIC DNA]</scope>
</reference>
<evidence type="ECO:0000256" key="6">
    <source>
        <dbReference type="SAM" id="Coils"/>
    </source>
</evidence>
<dbReference type="SMART" id="SM00184">
    <property type="entry name" value="RING"/>
    <property type="match status" value="1"/>
</dbReference>
<dbReference type="Pfam" id="PF00271">
    <property type="entry name" value="Helicase_C"/>
    <property type="match status" value="1"/>
</dbReference>
<keyword evidence="3 8" id="KW-0347">Helicase</keyword>
<keyword evidence="4" id="KW-0067">ATP-binding</keyword>
<feature type="coiled-coil region" evidence="6">
    <location>
        <begin position="359"/>
        <end position="418"/>
    </location>
</feature>
<dbReference type="Gene3D" id="3.30.40.10">
    <property type="entry name" value="Zinc/RING finger domain, C3HC4 (zinc finger)"/>
    <property type="match status" value="1"/>
</dbReference>
<evidence type="ECO:0000313" key="8">
    <source>
        <dbReference type="EMBL" id="AUF82647.1"/>
    </source>
</evidence>
<evidence type="ECO:0000313" key="9">
    <source>
        <dbReference type="Proteomes" id="UP000244773"/>
    </source>
</evidence>
<evidence type="ECO:0000256" key="5">
    <source>
        <dbReference type="PROSITE-ProRule" id="PRU00175"/>
    </source>
</evidence>
<feature type="domain" description="RING-type" evidence="7">
    <location>
        <begin position="418"/>
        <end position="460"/>
    </location>
</feature>
<dbReference type="SUPFAM" id="SSF52540">
    <property type="entry name" value="P-loop containing nucleoside triphosphate hydrolases"/>
    <property type="match status" value="2"/>
</dbReference>
<keyword evidence="1" id="KW-0547">Nucleotide-binding</keyword>
<keyword evidence="2" id="KW-0378">Hydrolase</keyword>
<dbReference type="GO" id="GO:0016787">
    <property type="term" value="F:hydrolase activity"/>
    <property type="evidence" value="ECO:0007669"/>
    <property type="project" value="UniProtKB-KW"/>
</dbReference>
<dbReference type="InterPro" id="IPR001841">
    <property type="entry name" value="Znf_RING"/>
</dbReference>
<organism evidence="8">
    <name type="scientific">Tetraselmis virus 1</name>
    <dbReference type="NCBI Taxonomy" id="2060617"/>
    <lineage>
        <taxon>Viruses</taxon>
        <taxon>Varidnaviria</taxon>
        <taxon>Bamfordvirae</taxon>
        <taxon>Nucleocytoviricota</taxon>
        <taxon>Megaviricetes</taxon>
        <taxon>Imitervirales</taxon>
        <taxon>Allomimiviridae</taxon>
        <taxon>Oceanusvirus</taxon>
        <taxon>Oceanusvirus kaneohense</taxon>
    </lineage>
</organism>
<name>A0A2P0VP17_9VIRU</name>
<dbReference type="PROSITE" id="PS50089">
    <property type="entry name" value="ZF_RING_2"/>
    <property type="match status" value="1"/>
</dbReference>
<dbReference type="EMBL" id="KY322437">
    <property type="protein sequence ID" value="AUF82647.1"/>
    <property type="molecule type" value="Genomic_DNA"/>
</dbReference>
<gene>
    <name evidence="8" type="ORF">TetV_565</name>
</gene>
<dbReference type="GO" id="GO:0006281">
    <property type="term" value="P:DNA repair"/>
    <property type="evidence" value="ECO:0007669"/>
    <property type="project" value="TreeGrafter"/>
</dbReference>